<dbReference type="InterPro" id="IPR009061">
    <property type="entry name" value="DNA-bd_dom_put_sf"/>
</dbReference>
<protein>
    <recommendedName>
        <fullName evidence="1">Helix-turn-helix domain-containing protein</fullName>
    </recommendedName>
</protein>
<evidence type="ECO:0000313" key="2">
    <source>
        <dbReference type="EMBL" id="GAA4292940.1"/>
    </source>
</evidence>
<reference evidence="3" key="1">
    <citation type="journal article" date="2019" name="Int. J. Syst. Evol. Microbiol.">
        <title>The Global Catalogue of Microorganisms (GCM) 10K type strain sequencing project: providing services to taxonomists for standard genome sequencing and annotation.</title>
        <authorList>
            <consortium name="The Broad Institute Genomics Platform"/>
            <consortium name="The Broad Institute Genome Sequencing Center for Infectious Disease"/>
            <person name="Wu L."/>
            <person name="Ma J."/>
        </authorList>
    </citation>
    <scope>NUCLEOTIDE SEQUENCE [LARGE SCALE GENOMIC DNA]</scope>
    <source>
        <strain evidence="3">JCM 17782</strain>
    </source>
</reference>
<dbReference type="SUPFAM" id="SSF46955">
    <property type="entry name" value="Putative DNA-binding domain"/>
    <property type="match status" value="1"/>
</dbReference>
<evidence type="ECO:0000313" key="3">
    <source>
        <dbReference type="Proteomes" id="UP001501417"/>
    </source>
</evidence>
<name>A0ABP8F1Y9_9MYCO</name>
<organism evidence="2 3">
    <name type="scientific">Mycobacterium paraffinicum</name>
    <dbReference type="NCBI Taxonomy" id="53378"/>
    <lineage>
        <taxon>Bacteria</taxon>
        <taxon>Bacillati</taxon>
        <taxon>Actinomycetota</taxon>
        <taxon>Actinomycetes</taxon>
        <taxon>Mycobacteriales</taxon>
        <taxon>Mycobacteriaceae</taxon>
        <taxon>Mycobacterium</taxon>
    </lineage>
</organism>
<feature type="domain" description="Helix-turn-helix" evidence="1">
    <location>
        <begin position="8"/>
        <end position="55"/>
    </location>
</feature>
<comment type="caution">
    <text evidence="2">The sequence shown here is derived from an EMBL/GenBank/DDBJ whole genome shotgun (WGS) entry which is preliminary data.</text>
</comment>
<accession>A0ABP8F1Y9</accession>
<dbReference type="InterPro" id="IPR010093">
    <property type="entry name" value="SinI_DNA-bd"/>
</dbReference>
<dbReference type="EMBL" id="BAABGF010000043">
    <property type="protein sequence ID" value="GAA4292940.1"/>
    <property type="molecule type" value="Genomic_DNA"/>
</dbReference>
<dbReference type="NCBIfam" id="TIGR01764">
    <property type="entry name" value="excise"/>
    <property type="match status" value="1"/>
</dbReference>
<keyword evidence="3" id="KW-1185">Reference proteome</keyword>
<proteinExistence type="predicted"/>
<evidence type="ECO:0000259" key="1">
    <source>
        <dbReference type="Pfam" id="PF12728"/>
    </source>
</evidence>
<dbReference type="InterPro" id="IPR041657">
    <property type="entry name" value="HTH_17"/>
</dbReference>
<sequence length="59" mass="6492">MNITLPKLLKADDVAEVLNCNRRTVWRLIAAGQIPAIKVGNEWRIRPDDLADFMSGGGA</sequence>
<dbReference type="Proteomes" id="UP001501417">
    <property type="component" value="Unassembled WGS sequence"/>
</dbReference>
<gene>
    <name evidence="2" type="ORF">GCM10023161_40760</name>
</gene>
<dbReference type="RefSeq" id="WP_264044488.1">
    <property type="nucleotide sequence ID" value="NZ_BAABGF010000043.1"/>
</dbReference>
<dbReference type="Pfam" id="PF12728">
    <property type="entry name" value="HTH_17"/>
    <property type="match status" value="1"/>
</dbReference>